<accession>A0A2T0WA88</accession>
<feature type="transmembrane region" description="Helical" evidence="1">
    <location>
        <begin position="36"/>
        <end position="56"/>
    </location>
</feature>
<keyword evidence="3" id="KW-1185">Reference proteome</keyword>
<proteinExistence type="predicted"/>
<dbReference type="EMBL" id="PVTO01000003">
    <property type="protein sequence ID" value="PRY83620.1"/>
    <property type="molecule type" value="Genomic_DNA"/>
</dbReference>
<keyword evidence="1" id="KW-1133">Transmembrane helix</keyword>
<evidence type="ECO:0000256" key="1">
    <source>
        <dbReference type="SAM" id="Phobius"/>
    </source>
</evidence>
<sequence>MSKKVFMVIGISYSGITFIFHTLLNTAFGEFLMQVSYVGLLVGIVGFSYHYISAAVKQERYNRKRETKEED</sequence>
<dbReference type="RefSeq" id="WP_106190929.1">
    <property type="nucleotide sequence ID" value="NZ_PVTO01000003.1"/>
</dbReference>
<keyword evidence="1" id="KW-0812">Transmembrane</keyword>
<reference evidence="2 3" key="1">
    <citation type="submission" date="2018-03" db="EMBL/GenBank/DDBJ databases">
        <title>Genomic Encyclopedia of Archaeal and Bacterial Type Strains, Phase II (KMG-II): from individual species to whole genera.</title>
        <authorList>
            <person name="Goeker M."/>
        </authorList>
    </citation>
    <scope>NUCLEOTIDE SEQUENCE [LARGE SCALE GENOMIC DNA]</scope>
    <source>
        <strain evidence="2 3">DSM 13175</strain>
    </source>
</reference>
<feature type="transmembrane region" description="Helical" evidence="1">
    <location>
        <begin position="5"/>
        <end position="24"/>
    </location>
</feature>
<name>A0A2T0WA88_9LACT</name>
<organism evidence="2 3">
    <name type="scientific">Alkalibacterium olivapovliticus</name>
    <dbReference type="NCBI Taxonomy" id="99907"/>
    <lineage>
        <taxon>Bacteria</taxon>
        <taxon>Bacillati</taxon>
        <taxon>Bacillota</taxon>
        <taxon>Bacilli</taxon>
        <taxon>Lactobacillales</taxon>
        <taxon>Carnobacteriaceae</taxon>
        <taxon>Alkalibacterium</taxon>
    </lineage>
</organism>
<comment type="caution">
    <text evidence="2">The sequence shown here is derived from an EMBL/GenBank/DDBJ whole genome shotgun (WGS) entry which is preliminary data.</text>
</comment>
<keyword evidence="1" id="KW-0472">Membrane</keyword>
<evidence type="ECO:0000313" key="3">
    <source>
        <dbReference type="Proteomes" id="UP000238205"/>
    </source>
</evidence>
<dbReference type="Proteomes" id="UP000238205">
    <property type="component" value="Unassembled WGS sequence"/>
</dbReference>
<protein>
    <submittedName>
        <fullName evidence="2">Uncharacterized protein</fullName>
    </submittedName>
</protein>
<dbReference type="OrthoDB" id="2167193at2"/>
<gene>
    <name evidence="2" type="ORF">CLV38_10343</name>
</gene>
<evidence type="ECO:0000313" key="2">
    <source>
        <dbReference type="EMBL" id="PRY83620.1"/>
    </source>
</evidence>
<dbReference type="AlphaFoldDB" id="A0A2T0WA88"/>